<keyword evidence="3" id="KW-0862">Zinc</keyword>
<keyword evidence="5" id="KW-0175">Coiled coil</keyword>
<dbReference type="InterPro" id="IPR010666">
    <property type="entry name" value="Znf_GRF"/>
</dbReference>
<dbReference type="OrthoDB" id="2425403at2759"/>
<evidence type="ECO:0000256" key="2">
    <source>
        <dbReference type="ARBA" id="ARBA00022771"/>
    </source>
</evidence>
<feature type="domain" description="CCHC-type" evidence="6">
    <location>
        <begin position="7"/>
        <end position="21"/>
    </location>
</feature>
<dbReference type="SUPFAM" id="SSF57756">
    <property type="entry name" value="Retrovirus zinc finger-like domains"/>
    <property type="match status" value="1"/>
</dbReference>
<evidence type="ECO:0000256" key="3">
    <source>
        <dbReference type="ARBA" id="ARBA00022833"/>
    </source>
</evidence>
<evidence type="ECO:0000259" key="6">
    <source>
        <dbReference type="PROSITE" id="PS50158"/>
    </source>
</evidence>
<dbReference type="eggNOG" id="ENOG502S24J">
    <property type="taxonomic scope" value="Eukaryota"/>
</dbReference>
<dbReference type="GO" id="GO:0003676">
    <property type="term" value="F:nucleic acid binding"/>
    <property type="evidence" value="ECO:0007669"/>
    <property type="project" value="InterPro"/>
</dbReference>
<dbReference type="PROSITE" id="PS51999">
    <property type="entry name" value="ZF_GRF"/>
    <property type="match status" value="1"/>
</dbReference>
<sequence length="399" mass="44305">MTTTGNCFRCGEPGHWISDCPLSDQPPPPLIHCRCGGGFCLIKVSKSLANPGRRYYKCPAVQSCRTFIKWCDEVTDEDINFRPDFIIPICSCGAGICRRFVADSGRAYFVCCIKKGFGACGYFEWEGDVEMSLSCDVVDENEMDFWVEADLISSDLESSFHAGVQENANQECQGSILENLDAVFVSDIHSVATVSQVGIPLCGPSVVEEQVEIEQDELWMKTLHVDEATNSALSIVKESCQLNVSDAMSGLGSVDRCENVGDVVSSGSVVTNHEQHGTGEAEWSSPNLQDIIEQYNSEKRRLESVSGKHVEVLSAFMGSYRRLRLLQKKTSDLRKLLLETEKEMACCEAETLEFGASCREVASEMAESQKRMQETAEKLGKEVEVLKQNEFVTMKRRKS</sequence>
<keyword evidence="9" id="KW-1185">Reference proteome</keyword>
<dbReference type="Gramene" id="KFK25627">
    <property type="protein sequence ID" value="KFK25627"/>
    <property type="gene ID" value="AALP_AA8G139400"/>
</dbReference>
<dbReference type="InterPro" id="IPR036875">
    <property type="entry name" value="Znf_CCHC_sf"/>
</dbReference>
<evidence type="ECO:0000313" key="8">
    <source>
        <dbReference type="EMBL" id="KFK25627.1"/>
    </source>
</evidence>
<dbReference type="Gene3D" id="4.10.60.10">
    <property type="entry name" value="Zinc finger, CCHC-type"/>
    <property type="match status" value="1"/>
</dbReference>
<keyword evidence="2 4" id="KW-0863">Zinc-finger</keyword>
<accession>A0A087G6X5</accession>
<dbReference type="GO" id="GO:0008270">
    <property type="term" value="F:zinc ion binding"/>
    <property type="evidence" value="ECO:0007669"/>
    <property type="project" value="UniProtKB-KW"/>
</dbReference>
<dbReference type="AlphaFoldDB" id="A0A087G6X5"/>
<gene>
    <name evidence="8" type="ordered locus">AALP_Aa8g139400</name>
</gene>
<name>A0A087G6X5_ARAAL</name>
<dbReference type="SMART" id="SM00343">
    <property type="entry name" value="ZnF_C2HC"/>
    <property type="match status" value="1"/>
</dbReference>
<feature type="coiled-coil region" evidence="5">
    <location>
        <begin position="323"/>
        <end position="389"/>
    </location>
</feature>
<evidence type="ECO:0000256" key="5">
    <source>
        <dbReference type="SAM" id="Coils"/>
    </source>
</evidence>
<evidence type="ECO:0000259" key="7">
    <source>
        <dbReference type="PROSITE" id="PS51999"/>
    </source>
</evidence>
<protein>
    <submittedName>
        <fullName evidence="8">Uncharacterized protein</fullName>
    </submittedName>
</protein>
<organism evidence="8 9">
    <name type="scientific">Arabis alpina</name>
    <name type="common">Alpine rock-cress</name>
    <dbReference type="NCBI Taxonomy" id="50452"/>
    <lineage>
        <taxon>Eukaryota</taxon>
        <taxon>Viridiplantae</taxon>
        <taxon>Streptophyta</taxon>
        <taxon>Embryophyta</taxon>
        <taxon>Tracheophyta</taxon>
        <taxon>Spermatophyta</taxon>
        <taxon>Magnoliopsida</taxon>
        <taxon>eudicotyledons</taxon>
        <taxon>Gunneridae</taxon>
        <taxon>Pentapetalae</taxon>
        <taxon>rosids</taxon>
        <taxon>malvids</taxon>
        <taxon>Brassicales</taxon>
        <taxon>Brassicaceae</taxon>
        <taxon>Arabideae</taxon>
        <taxon>Arabis</taxon>
    </lineage>
</organism>
<reference evidence="9" key="1">
    <citation type="journal article" date="2015" name="Nat. Plants">
        <title>Genome expansion of Arabis alpina linked with retrotransposition and reduced symmetric DNA methylation.</title>
        <authorList>
            <person name="Willing E.M."/>
            <person name="Rawat V."/>
            <person name="Mandakova T."/>
            <person name="Maumus F."/>
            <person name="James G.V."/>
            <person name="Nordstroem K.J."/>
            <person name="Becker C."/>
            <person name="Warthmann N."/>
            <person name="Chica C."/>
            <person name="Szarzynska B."/>
            <person name="Zytnicki M."/>
            <person name="Albani M.C."/>
            <person name="Kiefer C."/>
            <person name="Bergonzi S."/>
            <person name="Castaings L."/>
            <person name="Mateos J.L."/>
            <person name="Berns M.C."/>
            <person name="Bujdoso N."/>
            <person name="Piofczyk T."/>
            <person name="de Lorenzo L."/>
            <person name="Barrero-Sicilia C."/>
            <person name="Mateos I."/>
            <person name="Piednoel M."/>
            <person name="Hagmann J."/>
            <person name="Chen-Min-Tao R."/>
            <person name="Iglesias-Fernandez R."/>
            <person name="Schuster S.C."/>
            <person name="Alonso-Blanco C."/>
            <person name="Roudier F."/>
            <person name="Carbonero P."/>
            <person name="Paz-Ares J."/>
            <person name="Davis S.J."/>
            <person name="Pecinka A."/>
            <person name="Quesneville H."/>
            <person name="Colot V."/>
            <person name="Lysak M.A."/>
            <person name="Weigel D."/>
            <person name="Coupland G."/>
            <person name="Schneeberger K."/>
        </authorList>
    </citation>
    <scope>NUCLEOTIDE SEQUENCE [LARGE SCALE GENOMIC DNA]</scope>
    <source>
        <strain evidence="9">cv. Pajares</strain>
    </source>
</reference>
<dbReference type="PANTHER" id="PTHR33680:SF12">
    <property type="entry name" value="GRF ZINC FINGER _ ZINC KNUCKLE PROTEIN"/>
    <property type="match status" value="1"/>
</dbReference>
<dbReference type="PROSITE" id="PS50158">
    <property type="entry name" value="ZF_CCHC"/>
    <property type="match status" value="1"/>
</dbReference>
<evidence type="ECO:0000313" key="9">
    <source>
        <dbReference type="Proteomes" id="UP000029120"/>
    </source>
</evidence>
<dbReference type="PANTHER" id="PTHR33680">
    <property type="entry name" value="OS07G0190500 PROTEIN"/>
    <property type="match status" value="1"/>
</dbReference>
<evidence type="ECO:0000256" key="4">
    <source>
        <dbReference type="PROSITE-ProRule" id="PRU00047"/>
    </source>
</evidence>
<dbReference type="Proteomes" id="UP000029120">
    <property type="component" value="Chromosome 8"/>
</dbReference>
<dbReference type="Pfam" id="PF00098">
    <property type="entry name" value="zf-CCHC"/>
    <property type="match status" value="1"/>
</dbReference>
<dbReference type="EMBL" id="CM002876">
    <property type="protein sequence ID" value="KFK25627.1"/>
    <property type="molecule type" value="Genomic_DNA"/>
</dbReference>
<keyword evidence="1" id="KW-0479">Metal-binding</keyword>
<dbReference type="Pfam" id="PF06839">
    <property type="entry name" value="Zn_ribbon_GRF"/>
    <property type="match status" value="1"/>
</dbReference>
<feature type="domain" description="GRF-type" evidence="7">
    <location>
        <begin position="33"/>
        <end position="74"/>
    </location>
</feature>
<evidence type="ECO:0000256" key="1">
    <source>
        <dbReference type="ARBA" id="ARBA00022723"/>
    </source>
</evidence>
<proteinExistence type="predicted"/>
<dbReference type="InterPro" id="IPR001878">
    <property type="entry name" value="Znf_CCHC"/>
</dbReference>